<comment type="caution">
    <text evidence="1">The sequence shown here is derived from an EMBL/GenBank/DDBJ whole genome shotgun (WGS) entry which is preliminary data.</text>
</comment>
<sequence length="76" mass="8307">MAEHIELQEVGLHGVIFEVSDDDIGTAVVRRVLDRAEVVDLLVLGDDHHAAGMLAGRALDPGTAQRQTVFFRLGRM</sequence>
<organism evidence="1">
    <name type="scientific">bioreactor metagenome</name>
    <dbReference type="NCBI Taxonomy" id="1076179"/>
    <lineage>
        <taxon>unclassified sequences</taxon>
        <taxon>metagenomes</taxon>
        <taxon>ecological metagenomes</taxon>
    </lineage>
</organism>
<dbReference type="EMBL" id="VSSQ01001553">
    <property type="protein sequence ID" value="MPM09307.1"/>
    <property type="molecule type" value="Genomic_DNA"/>
</dbReference>
<reference evidence="1" key="1">
    <citation type="submission" date="2019-08" db="EMBL/GenBank/DDBJ databases">
        <authorList>
            <person name="Kucharzyk K."/>
            <person name="Murdoch R.W."/>
            <person name="Higgins S."/>
            <person name="Loffler F."/>
        </authorList>
    </citation>
    <scope>NUCLEOTIDE SEQUENCE</scope>
</reference>
<dbReference type="AlphaFoldDB" id="A0A644X029"/>
<proteinExistence type="predicted"/>
<name>A0A644X029_9ZZZZ</name>
<protein>
    <submittedName>
        <fullName evidence="1">Uncharacterized protein</fullName>
    </submittedName>
</protein>
<gene>
    <name evidence="1" type="ORF">SDC9_55623</name>
</gene>
<evidence type="ECO:0000313" key="1">
    <source>
        <dbReference type="EMBL" id="MPM09307.1"/>
    </source>
</evidence>
<accession>A0A644X029</accession>